<proteinExistence type="predicted"/>
<dbReference type="Proteomes" id="UP000598227">
    <property type="component" value="Unassembled WGS sequence"/>
</dbReference>
<dbReference type="RefSeq" id="WP_184771649.1">
    <property type="nucleotide sequence ID" value="NZ_JACHGI010000012.1"/>
</dbReference>
<evidence type="ECO:0000313" key="3">
    <source>
        <dbReference type="Proteomes" id="UP000532373"/>
    </source>
</evidence>
<protein>
    <submittedName>
        <fullName evidence="1">Uncharacterized protein</fullName>
    </submittedName>
</protein>
<reference evidence="2 4" key="2">
    <citation type="submission" date="2020-09" db="EMBL/GenBank/DDBJ databases">
        <title>Draft Genome Sequence of Aminobacter carboxidus type strain DSM 1086, a soil Gram-negative carboxydobacterium.</title>
        <authorList>
            <person name="Turrini P."/>
            <person name="Tescari M."/>
            <person name="Artuso I."/>
            <person name="Lugli G.A."/>
            <person name="Frangipani E."/>
            <person name="Ventura M."/>
            <person name="Visca P."/>
        </authorList>
    </citation>
    <scope>NUCLEOTIDE SEQUENCE [LARGE SCALE GENOMIC DNA]</scope>
    <source>
        <strain evidence="2 4">DSM 1086</strain>
    </source>
</reference>
<evidence type="ECO:0000313" key="4">
    <source>
        <dbReference type="Proteomes" id="UP000598227"/>
    </source>
</evidence>
<comment type="caution">
    <text evidence="1">The sequence shown here is derived from an EMBL/GenBank/DDBJ whole genome shotgun (WGS) entry which is preliminary data.</text>
</comment>
<accession>A0A8E1WH58</accession>
<keyword evidence="4" id="KW-1185">Reference proteome</keyword>
<dbReference type="Proteomes" id="UP000532373">
    <property type="component" value="Unassembled WGS sequence"/>
</dbReference>
<evidence type="ECO:0000313" key="1">
    <source>
        <dbReference type="EMBL" id="MBB6468826.1"/>
    </source>
</evidence>
<sequence>MNAMPAKAGMGCAISGNANDGEGKLVLMPRGGCSQQVFLSQRASTSRPHRPTDGEQLSALLLAFEETMRSPFCQSTNCSNSFFLNDFSQSKRRPSAHWKLRGRLGQSS</sequence>
<organism evidence="1 3">
    <name type="scientific">Aminobacter carboxidus</name>
    <dbReference type="NCBI Taxonomy" id="376165"/>
    <lineage>
        <taxon>Bacteria</taxon>
        <taxon>Pseudomonadati</taxon>
        <taxon>Pseudomonadota</taxon>
        <taxon>Alphaproteobacteria</taxon>
        <taxon>Hyphomicrobiales</taxon>
        <taxon>Phyllobacteriaceae</taxon>
        <taxon>Aminobacter</taxon>
    </lineage>
</organism>
<dbReference type="EMBL" id="JACHGI010000012">
    <property type="protein sequence ID" value="MBB6468826.1"/>
    <property type="molecule type" value="Genomic_DNA"/>
</dbReference>
<dbReference type="AlphaFoldDB" id="A0A8E1WH58"/>
<evidence type="ECO:0000313" key="2">
    <source>
        <dbReference type="EMBL" id="MBE1206191.1"/>
    </source>
</evidence>
<reference evidence="1 3" key="1">
    <citation type="submission" date="2020-08" db="EMBL/GenBank/DDBJ databases">
        <title>Genomic Encyclopedia of Type Strains, Phase IV (KMG-IV): sequencing the most valuable type-strain genomes for metagenomic binning, comparative biology and taxonomic classification.</title>
        <authorList>
            <person name="Goeker M."/>
        </authorList>
    </citation>
    <scope>NUCLEOTIDE SEQUENCE [LARGE SCALE GENOMIC DNA]</scope>
    <source>
        <strain evidence="1 3">DSM 17454</strain>
    </source>
</reference>
<name>A0A8E1WH58_9HYPH</name>
<dbReference type="EMBL" id="JACZEP010000005">
    <property type="protein sequence ID" value="MBE1206191.1"/>
    <property type="molecule type" value="Genomic_DNA"/>
</dbReference>
<gene>
    <name evidence="1" type="ORF">HNQ96_004713</name>
    <name evidence="2" type="ORF">IHE39_18020</name>
</gene>